<name>A0A0R3S0M4_9BILA</name>
<reference evidence="3" key="1">
    <citation type="submission" date="2017-02" db="UniProtKB">
        <authorList>
            <consortium name="WormBaseParasite"/>
        </authorList>
    </citation>
    <scope>IDENTIFICATION</scope>
</reference>
<organism evidence="2 3">
    <name type="scientific">Elaeophora elaphi</name>
    <dbReference type="NCBI Taxonomy" id="1147741"/>
    <lineage>
        <taxon>Eukaryota</taxon>
        <taxon>Metazoa</taxon>
        <taxon>Ecdysozoa</taxon>
        <taxon>Nematoda</taxon>
        <taxon>Chromadorea</taxon>
        <taxon>Rhabditida</taxon>
        <taxon>Spirurina</taxon>
        <taxon>Spiruromorpha</taxon>
        <taxon>Filarioidea</taxon>
        <taxon>Onchocercidae</taxon>
        <taxon>Elaeophora</taxon>
    </lineage>
</organism>
<dbReference type="Proteomes" id="UP000050640">
    <property type="component" value="Unplaced"/>
</dbReference>
<accession>A0A0R3S0M4</accession>
<evidence type="ECO:0000313" key="2">
    <source>
        <dbReference type="Proteomes" id="UP000050640"/>
    </source>
</evidence>
<proteinExistence type="predicted"/>
<dbReference type="WBParaSite" id="EEL_0000818001-mRNA-1">
    <property type="protein sequence ID" value="EEL_0000818001-mRNA-1"/>
    <property type="gene ID" value="EEL_0000818001"/>
</dbReference>
<protein>
    <submittedName>
        <fullName evidence="3">Uncharacterized protein</fullName>
    </submittedName>
</protein>
<dbReference type="STRING" id="1147741.A0A0R3S0M4"/>
<feature type="region of interest" description="Disordered" evidence="1">
    <location>
        <begin position="1"/>
        <end position="21"/>
    </location>
</feature>
<sequence>MECSKRYRRDTTTNRRRYVPSNNSFDIPQYLLIEVSNYIVEEASSNDTQLRKRRRRRNRNNAVRSSRGMNEVDHSTSEQQLSHGNAVIEESDIPGFAYDSVTKRYYRVQPQSSGPNIGFRESDLRGNQQHNSFMAKRERCCAKSCPSVSWLPKLIQGRELYGSNMSRFARLITEGALRGVKKEPNYVQRGYTDIETLHSCHYVDISDDGKTIVGCWSVRRRRDERWRDTCGARLICFKVTTGHYDKTETECWNKFGLKIRSSTYGANLVKSNLMDICVESVNDNVTCALYVTTQTVVTMHNRFSTLSRVCIEPVAEFSSVYDAAELRLPSYNMRWTCQKYVRAIAFNRNQMGIGIENAVLLDISTEQTTHINSLERGVMSLSFSAVCFHYV</sequence>
<feature type="region of interest" description="Disordered" evidence="1">
    <location>
        <begin position="45"/>
        <end position="86"/>
    </location>
</feature>
<evidence type="ECO:0000256" key="1">
    <source>
        <dbReference type="SAM" id="MobiDB-lite"/>
    </source>
</evidence>
<dbReference type="AlphaFoldDB" id="A0A0R3S0M4"/>
<keyword evidence="2" id="KW-1185">Reference proteome</keyword>
<evidence type="ECO:0000313" key="3">
    <source>
        <dbReference type="WBParaSite" id="EEL_0000818001-mRNA-1"/>
    </source>
</evidence>